<dbReference type="InterPro" id="IPR010147">
    <property type="entry name" value="CRISPR-assoc_prot_CasD"/>
</dbReference>
<geneLocation type="plasmid" evidence="3">
    <name>unnamed1</name>
</geneLocation>
<dbReference type="CDD" id="cd09693">
    <property type="entry name" value="Cas5_I"/>
    <property type="match status" value="1"/>
</dbReference>
<evidence type="ECO:0000256" key="1">
    <source>
        <dbReference type="ARBA" id="ARBA00023118"/>
    </source>
</evidence>
<proteinExistence type="predicted"/>
<dbReference type="InterPro" id="IPR013422">
    <property type="entry name" value="CRISPR-assoc_prot_Cas5_N"/>
</dbReference>
<feature type="region of interest" description="Disordered" evidence="2">
    <location>
        <begin position="197"/>
        <end position="245"/>
    </location>
</feature>
<dbReference type="Pfam" id="PF09704">
    <property type="entry name" value="Cas_Cas5d"/>
    <property type="match status" value="1"/>
</dbReference>
<dbReference type="NCBIfam" id="TIGR02593">
    <property type="entry name" value="CRISPR_cas5"/>
    <property type="match status" value="1"/>
</dbReference>
<sequence length="245" mass="26116">MPTVLLRLSAPLQSWGTTSQWEERATTVRPTKSAVIGIVANALGYQREDDLSSLAPLVFAVRADRPGHPAVDHQTAGGGQPAPATRLPSAYGAPRGLEPDLAGTLQASEAATARTTVLVIKQYLADAAFLAGLTTPDKDLADEIAEALTRPARPLYLGRRSCPPAHPIHHGTTPLPAETWPDRIPLLPEASETRPWAWTESPPGPGSIASPEQVPTTFEERDHPLMHLHRRRSQPAAPQPPGGAA</sequence>
<evidence type="ECO:0000313" key="3">
    <source>
        <dbReference type="EMBL" id="WUU58456.1"/>
    </source>
</evidence>
<name>A0ABZ1YJC1_9ACTN</name>
<dbReference type="RefSeq" id="WP_266477826.1">
    <property type="nucleotide sequence ID" value="NZ_CP109208.1"/>
</dbReference>
<organism evidence="3">
    <name type="scientific">Streptomyces althioticus</name>
    <dbReference type="NCBI Taxonomy" id="83380"/>
    <lineage>
        <taxon>Bacteria</taxon>
        <taxon>Bacillati</taxon>
        <taxon>Actinomycetota</taxon>
        <taxon>Actinomycetes</taxon>
        <taxon>Kitasatosporales</taxon>
        <taxon>Streptomycetaceae</taxon>
        <taxon>Streptomyces</taxon>
        <taxon>Streptomyces althioticus group</taxon>
    </lineage>
</organism>
<dbReference type="Gene3D" id="3.30.70.2660">
    <property type="match status" value="1"/>
</dbReference>
<gene>
    <name evidence="3" type="primary">cas5e</name>
    <name evidence="3" type="ORF">OIE82_35340</name>
</gene>
<feature type="region of interest" description="Disordered" evidence="2">
    <location>
        <begin position="68"/>
        <end position="94"/>
    </location>
</feature>
<accession>A0ABZ1YJC1</accession>
<reference evidence="3" key="1">
    <citation type="submission" date="2022-10" db="EMBL/GenBank/DDBJ databases">
        <title>The complete genomes of actinobacterial strains from the NBC collection.</title>
        <authorList>
            <person name="Joergensen T.S."/>
            <person name="Alvarez Arevalo M."/>
            <person name="Sterndorff E.B."/>
            <person name="Faurdal D."/>
            <person name="Vuksanovic O."/>
            <person name="Mourched A.-S."/>
            <person name="Charusanti P."/>
            <person name="Shaw S."/>
            <person name="Blin K."/>
            <person name="Weber T."/>
        </authorList>
    </citation>
    <scope>NUCLEOTIDE SEQUENCE [LARGE SCALE GENOMIC DNA]</scope>
    <source>
        <strain evidence="3">NBC 01686</strain>
        <plasmid evidence="3">unnamed1</plasmid>
    </source>
</reference>
<evidence type="ECO:0000256" key="2">
    <source>
        <dbReference type="SAM" id="MobiDB-lite"/>
    </source>
</evidence>
<dbReference type="EMBL" id="CP109208">
    <property type="protein sequence ID" value="WUU58456.1"/>
    <property type="molecule type" value="Genomic_DNA"/>
</dbReference>
<dbReference type="InterPro" id="IPR021124">
    <property type="entry name" value="CRISPR-assoc_prot_Cas5"/>
</dbReference>
<dbReference type="NCBIfam" id="TIGR01868">
    <property type="entry name" value="casD_Cas5e"/>
    <property type="match status" value="1"/>
</dbReference>
<keyword evidence="3" id="KW-0614">Plasmid</keyword>
<protein>
    <submittedName>
        <fullName evidence="3">Type I-E CRISPR-associated protein Cas5/CasD</fullName>
    </submittedName>
</protein>
<keyword evidence="1" id="KW-0051">Antiviral defense</keyword>